<organism evidence="1 2">
    <name type="scientific">Dendrolimus kikuchii</name>
    <dbReference type="NCBI Taxonomy" id="765133"/>
    <lineage>
        <taxon>Eukaryota</taxon>
        <taxon>Metazoa</taxon>
        <taxon>Ecdysozoa</taxon>
        <taxon>Arthropoda</taxon>
        <taxon>Hexapoda</taxon>
        <taxon>Insecta</taxon>
        <taxon>Pterygota</taxon>
        <taxon>Neoptera</taxon>
        <taxon>Endopterygota</taxon>
        <taxon>Lepidoptera</taxon>
        <taxon>Glossata</taxon>
        <taxon>Ditrysia</taxon>
        <taxon>Bombycoidea</taxon>
        <taxon>Lasiocampidae</taxon>
        <taxon>Dendrolimus</taxon>
    </lineage>
</organism>
<comment type="caution">
    <text evidence="1">The sequence shown here is derived from an EMBL/GenBank/DDBJ whole genome shotgun (WGS) entry which is preliminary data.</text>
</comment>
<gene>
    <name evidence="1" type="ORF">K1T71_009506</name>
</gene>
<dbReference type="EMBL" id="CM034402">
    <property type="protein sequence ID" value="KAJ0175365.1"/>
    <property type="molecule type" value="Genomic_DNA"/>
</dbReference>
<proteinExistence type="predicted"/>
<sequence length="921" mass="96860">MAPPLVGEPSLVHALRPHRGEVACLDLFGARLLTAGGDRKLRLWRWAPAAAWEEAAVAPAAHRFGITVVRWSPGGALLASAGVDGVTRLWCGRSLASRRTLVAPGATAVRALCWAGSGHLLAGHDDGALCGALNALCAPAGGALVLSACTHGVLKTFDLAVYCYCCVAGLCRGERAPLTWVDAVHDLGALCADASEDGAAVATGGHDARIRLWRVADGAAGVVEWRPPLEGHSAAVTALRWAREVPPCGRVVASASLDRTARLWALATGGCLHVVTAHSRYLTCIAIAPDLRCMVTGSNDKSVRTWSLGAFSVDDELEPPCHAAAHFALGDELNEEPATGQEAEGGGGARRAWHEAHAHAGAVNCVAAHDELLATASSDGAVCVWRWCGAAGEGREGREGRLAQEHVLDAHQYPALAADWGADGRLLLTAGLDGSAHLWDAQSGALLRSLCVPAGGVGGGGEAGGGGVRGARASPHRPPFLLLATDDGLAPLWSLASQDPRPVHVYSGHTEAVTCCAWSWDGRVAATGAASGELRVLAPPPRPAALHHDSSAHDLGVLSCDFAPCSSGLLVPDGCHLLATAGCDSLLKLWIVELGSPDDAVERASVRLVRQLEAHGGGVSCVRWGPGEAAPLATAGDDRWARVWRVAEAGADITLLVAVPAVGAGGTLAVAMPNPLLLAVGGGGGELTLWHLPAPPDGADQDDGEGATPRFWSEAGVARWLCEYVSRAPGSPVPRECERRLLESARAASLDGAQLLDLPIERLIEDLGYAIPAIHQHKESDQQKYVVSVLSRRKHAKDAIALKGSGSYLDWASFKVLFTEIIRNNSSISYAQKMQFLKPKVREEAEKLIQHLSIEEEEEIRKPSKEKQPGLTSNKTKPQFIYKAFSAIQEFNQDDDIKLTLNKTTKTIMDYTIATSSSNSN</sequence>
<name>A0ACC1CUS4_9NEOP</name>
<reference evidence="1 2" key="1">
    <citation type="journal article" date="2021" name="Front. Genet.">
        <title>Chromosome-Level Genome Assembly Reveals Significant Gene Expansion in the Toll and IMD Signaling Pathways of Dendrolimus kikuchii.</title>
        <authorList>
            <person name="Zhou J."/>
            <person name="Wu P."/>
            <person name="Xiong Z."/>
            <person name="Liu N."/>
            <person name="Zhao N."/>
            <person name="Ji M."/>
            <person name="Qiu Y."/>
            <person name="Yang B."/>
        </authorList>
    </citation>
    <scope>NUCLEOTIDE SEQUENCE [LARGE SCALE GENOMIC DNA]</scope>
    <source>
        <strain evidence="1">Ann1</strain>
    </source>
</reference>
<evidence type="ECO:0000313" key="2">
    <source>
        <dbReference type="Proteomes" id="UP000824533"/>
    </source>
</evidence>
<evidence type="ECO:0000313" key="1">
    <source>
        <dbReference type="EMBL" id="KAJ0175365.1"/>
    </source>
</evidence>
<accession>A0ACC1CUS4</accession>
<keyword evidence="2" id="KW-1185">Reference proteome</keyword>
<protein>
    <submittedName>
        <fullName evidence="1">Uncharacterized protein</fullName>
    </submittedName>
</protein>
<dbReference type="Proteomes" id="UP000824533">
    <property type="component" value="Linkage Group LG16"/>
</dbReference>